<protein>
    <submittedName>
        <fullName evidence="2">SMC domain protein</fullName>
    </submittedName>
</protein>
<dbReference type="RefSeq" id="WP_012855836.1">
    <property type="nucleotide sequence ID" value="NC_013512.1"/>
</dbReference>
<proteinExistence type="predicted"/>
<sequence>MRIDKIEIENFKLFDKVEFSFNEHFNLIIGINGSGKSSLLRALAVALGGWANAYIKDDRNLRPIEKNEIREIQKDGRFDKTKDTLIKTYGEARVINRYSNDRKANVEWTRRRQENQETSLSGSIQYENPADGTFSTWYSLNFNTLGSDILNYVDKGRTFDLPLIAVYECDRLWLAKNQLNIEASAKAQYSRFDPYVDCFHTGANHEAIGEWLLKHELASLQLKEETPVLLSIKNAVRNALENCTDISFDFEEGRVIVDFEDKSIPFEHLSDGQRTILGLFCDIARRAAILNPHFGGEASENTSGVVLIDELDLHLHPKWQMKIIGDLQKVFPNIQFICTTHSPILLRSIEKEKIIVLEDGKQSQSEIFSKGRDINSILYDFMGVPKRTQEYEDKVDNLFGFLDDENIERAEELLTELKKDYGERDAIVIEAQTMLDVLKP</sequence>
<evidence type="ECO:0000313" key="3">
    <source>
        <dbReference type="Proteomes" id="UP000002222"/>
    </source>
</evidence>
<dbReference type="STRING" id="525898.Sdel_0032"/>
<feature type="domain" description="AAA+ ATPase" evidence="1">
    <location>
        <begin position="22"/>
        <end position="361"/>
    </location>
</feature>
<name>D1B0S6_SULD5</name>
<dbReference type="EMBL" id="CP001816">
    <property type="protein sequence ID" value="ACZ11070.1"/>
    <property type="molecule type" value="Genomic_DNA"/>
</dbReference>
<dbReference type="HOGENOM" id="CLU_033429_1_0_7"/>
<dbReference type="eggNOG" id="COG3950">
    <property type="taxonomic scope" value="Bacteria"/>
</dbReference>
<keyword evidence="3" id="KW-1185">Reference proteome</keyword>
<dbReference type="InterPro" id="IPR003395">
    <property type="entry name" value="RecF/RecN/SMC_N"/>
</dbReference>
<dbReference type="SMART" id="SM00382">
    <property type="entry name" value="AAA"/>
    <property type="match status" value="1"/>
</dbReference>
<dbReference type="OrthoDB" id="997844at2"/>
<dbReference type="KEGG" id="sdl:Sdel_0032"/>
<evidence type="ECO:0000259" key="1">
    <source>
        <dbReference type="SMART" id="SM00382"/>
    </source>
</evidence>
<dbReference type="Gene3D" id="3.40.50.300">
    <property type="entry name" value="P-loop containing nucleotide triphosphate hydrolases"/>
    <property type="match status" value="1"/>
</dbReference>
<dbReference type="InterPro" id="IPR027417">
    <property type="entry name" value="P-loop_NTPase"/>
</dbReference>
<dbReference type="PANTHER" id="PTHR43581">
    <property type="entry name" value="ATP/GTP PHOSPHATASE"/>
    <property type="match status" value="1"/>
</dbReference>
<dbReference type="PANTHER" id="PTHR43581:SF2">
    <property type="entry name" value="EXCINUCLEASE ATPASE SUBUNIT"/>
    <property type="match status" value="1"/>
</dbReference>
<dbReference type="Proteomes" id="UP000002222">
    <property type="component" value="Chromosome"/>
</dbReference>
<reference evidence="3" key="1">
    <citation type="submission" date="2009-11" db="EMBL/GenBank/DDBJ databases">
        <title>The complete genome of Sulfurospirillum deleyianum DSM 6946.</title>
        <authorList>
            <consortium name="US DOE Joint Genome Institute (JGI-PGF)"/>
            <person name="Lucas S."/>
            <person name="Copeland A."/>
            <person name="Lapidus A."/>
            <person name="Glavina del Rio T."/>
            <person name="Dalin E."/>
            <person name="Tice H."/>
            <person name="Bruce D."/>
            <person name="Goodwin L."/>
            <person name="Pitluck S."/>
            <person name="Kyrpides N."/>
            <person name="Mavromatis K."/>
            <person name="Ivanova N."/>
            <person name="Ovchinnikova G."/>
            <person name="Munk A.C."/>
            <person name="Lu M."/>
            <person name="Brettin T."/>
            <person name="Detter J.C."/>
            <person name="Han C."/>
            <person name="Tapia R."/>
            <person name="Larimer F."/>
            <person name="Land M."/>
            <person name="Hauser L."/>
            <person name="Markowitz V."/>
            <person name="Cheng J.F."/>
            <person name="Hugenholtz P."/>
            <person name="Woyke T."/>
            <person name="Wu D."/>
            <person name="Aumann P."/>
            <person name="Schneider S."/>
            <person name="Lang E."/>
            <person name="Spring S."/>
            <person name="Klenk H.P."/>
            <person name="Eisen J.A."/>
        </authorList>
    </citation>
    <scope>NUCLEOTIDE SEQUENCE [LARGE SCALE GENOMIC DNA]</scope>
    <source>
        <strain evidence="3">ATCC 51133 / DSM 6946 / 5175</strain>
    </source>
</reference>
<gene>
    <name evidence="2" type="ordered locus">Sdel_0032</name>
</gene>
<evidence type="ECO:0000313" key="2">
    <source>
        <dbReference type="EMBL" id="ACZ11070.1"/>
    </source>
</evidence>
<organism evidence="2 3">
    <name type="scientific">Sulfurospirillum deleyianum (strain ATCC 51133 / DSM 6946 / 5175)</name>
    <dbReference type="NCBI Taxonomy" id="525898"/>
    <lineage>
        <taxon>Bacteria</taxon>
        <taxon>Pseudomonadati</taxon>
        <taxon>Campylobacterota</taxon>
        <taxon>Epsilonproteobacteria</taxon>
        <taxon>Campylobacterales</taxon>
        <taxon>Sulfurospirillaceae</taxon>
        <taxon>Sulfurospirillum</taxon>
    </lineage>
</organism>
<dbReference type="AlphaFoldDB" id="D1B0S6"/>
<reference evidence="2 3" key="2">
    <citation type="journal article" date="2010" name="Stand. Genomic Sci.">
        <title>Complete genome sequence of Sulfurospirillum deleyianum type strain (5175).</title>
        <authorList>
            <person name="Sikorski J."/>
            <person name="Lapidus A."/>
            <person name="Copeland A."/>
            <person name="Glavina Del Rio T."/>
            <person name="Nolan M."/>
            <person name="Lucas S."/>
            <person name="Chen F."/>
            <person name="Tice H."/>
            <person name="Cheng J.F."/>
            <person name="Saunders E."/>
            <person name="Bruce D."/>
            <person name="Goodwin L."/>
            <person name="Pitluck S."/>
            <person name="Ovchinnikova G."/>
            <person name="Pati A."/>
            <person name="Ivanova N."/>
            <person name="Mavromatis K."/>
            <person name="Chen A."/>
            <person name="Palaniappan K."/>
            <person name="Chain P."/>
            <person name="Land M."/>
            <person name="Hauser L."/>
            <person name="Chang Y.J."/>
            <person name="Jeffries C.D."/>
            <person name="Brettin T."/>
            <person name="Detter J.C."/>
            <person name="Han C."/>
            <person name="Rohde M."/>
            <person name="Lang E."/>
            <person name="Spring S."/>
            <person name="Goker M."/>
            <person name="Bristow J."/>
            <person name="Eisen J.A."/>
            <person name="Markowitz V."/>
            <person name="Hugenholtz P."/>
            <person name="Kyrpides N.C."/>
            <person name="Klenk H.P."/>
        </authorList>
    </citation>
    <scope>NUCLEOTIDE SEQUENCE [LARGE SCALE GENOMIC DNA]</scope>
    <source>
        <strain evidence="3">ATCC 51133 / DSM 6946 / 5175</strain>
    </source>
</reference>
<accession>D1B0S6</accession>
<dbReference type="Pfam" id="PF02463">
    <property type="entry name" value="SMC_N"/>
    <property type="match status" value="1"/>
</dbReference>
<dbReference type="InterPro" id="IPR003593">
    <property type="entry name" value="AAA+_ATPase"/>
</dbReference>
<dbReference type="SUPFAM" id="SSF52540">
    <property type="entry name" value="P-loop containing nucleoside triphosphate hydrolases"/>
    <property type="match status" value="1"/>
</dbReference>
<dbReference type="InterPro" id="IPR051396">
    <property type="entry name" value="Bact_Antivir_Def_Nuclease"/>
</dbReference>